<comment type="caution">
    <text evidence="1">The sequence shown here is derived from an EMBL/GenBank/DDBJ whole genome shotgun (WGS) entry which is preliminary data.</text>
</comment>
<protein>
    <submittedName>
        <fullName evidence="1">Uncharacterized protein</fullName>
    </submittedName>
</protein>
<evidence type="ECO:0000313" key="2">
    <source>
        <dbReference type="Proteomes" id="UP000586042"/>
    </source>
</evidence>
<name>A0A7Y6M8L0_9ACTN</name>
<organism evidence="1 2">
    <name type="scientific">Nonomuraea montanisoli</name>
    <dbReference type="NCBI Taxonomy" id="2741721"/>
    <lineage>
        <taxon>Bacteria</taxon>
        <taxon>Bacillati</taxon>
        <taxon>Actinomycetota</taxon>
        <taxon>Actinomycetes</taxon>
        <taxon>Streptosporangiales</taxon>
        <taxon>Streptosporangiaceae</taxon>
        <taxon>Nonomuraea</taxon>
    </lineage>
</organism>
<dbReference type="RefSeq" id="WP_175594951.1">
    <property type="nucleotide sequence ID" value="NZ_JABWGN010000021.1"/>
</dbReference>
<dbReference type="AlphaFoldDB" id="A0A7Y6M8L0"/>
<dbReference type="Proteomes" id="UP000586042">
    <property type="component" value="Unassembled WGS sequence"/>
</dbReference>
<keyword evidence="2" id="KW-1185">Reference proteome</keyword>
<dbReference type="EMBL" id="JABWGN010000021">
    <property type="protein sequence ID" value="NUW37504.1"/>
    <property type="molecule type" value="Genomic_DNA"/>
</dbReference>
<reference evidence="1 2" key="1">
    <citation type="submission" date="2020-06" db="EMBL/GenBank/DDBJ databases">
        <title>Nonomuraea sp. SMC257, a novel actinomycete isolated from soil.</title>
        <authorList>
            <person name="Chanama M."/>
        </authorList>
    </citation>
    <scope>NUCLEOTIDE SEQUENCE [LARGE SCALE GENOMIC DNA]</scope>
    <source>
        <strain evidence="1 2">SMC257</strain>
    </source>
</reference>
<gene>
    <name evidence="1" type="ORF">HTZ77_39810</name>
</gene>
<evidence type="ECO:0000313" key="1">
    <source>
        <dbReference type="EMBL" id="NUW37504.1"/>
    </source>
</evidence>
<sequence>MTVAEVARTDACRVGPAFPVGLPKVARKDLCRGGLVFPVRPPKVVVEVACTDVCRGGLSLGRVNSGGRPCFDRAGRVEVAAPERRTELRHRMHGRAGTRGVEAELVATEQRAGLSLLVGG</sequence>
<accession>A0A7Y6M8L0</accession>
<proteinExistence type="predicted"/>